<gene>
    <name evidence="1" type="ORF">L6164_010884</name>
</gene>
<protein>
    <submittedName>
        <fullName evidence="1">Uncharacterized protein</fullName>
    </submittedName>
</protein>
<organism evidence="1 2">
    <name type="scientific">Bauhinia variegata</name>
    <name type="common">Purple orchid tree</name>
    <name type="synonym">Phanera variegata</name>
    <dbReference type="NCBI Taxonomy" id="167791"/>
    <lineage>
        <taxon>Eukaryota</taxon>
        <taxon>Viridiplantae</taxon>
        <taxon>Streptophyta</taxon>
        <taxon>Embryophyta</taxon>
        <taxon>Tracheophyta</taxon>
        <taxon>Spermatophyta</taxon>
        <taxon>Magnoliopsida</taxon>
        <taxon>eudicotyledons</taxon>
        <taxon>Gunneridae</taxon>
        <taxon>Pentapetalae</taxon>
        <taxon>rosids</taxon>
        <taxon>fabids</taxon>
        <taxon>Fabales</taxon>
        <taxon>Fabaceae</taxon>
        <taxon>Cercidoideae</taxon>
        <taxon>Cercideae</taxon>
        <taxon>Bauhiniinae</taxon>
        <taxon>Bauhinia</taxon>
    </lineage>
</organism>
<reference evidence="1 2" key="1">
    <citation type="journal article" date="2022" name="DNA Res.">
        <title>Chromosomal-level genome assembly of the orchid tree Bauhinia variegata (Leguminosae; Cercidoideae) supports the allotetraploid origin hypothesis of Bauhinia.</title>
        <authorList>
            <person name="Zhong Y."/>
            <person name="Chen Y."/>
            <person name="Zheng D."/>
            <person name="Pang J."/>
            <person name="Liu Y."/>
            <person name="Luo S."/>
            <person name="Meng S."/>
            <person name="Qian L."/>
            <person name="Wei D."/>
            <person name="Dai S."/>
            <person name="Zhou R."/>
        </authorList>
    </citation>
    <scope>NUCLEOTIDE SEQUENCE [LARGE SCALE GENOMIC DNA]</scope>
    <source>
        <strain evidence="1">BV-YZ2020</strain>
    </source>
</reference>
<proteinExistence type="predicted"/>
<comment type="caution">
    <text evidence="1">The sequence shown here is derived from an EMBL/GenBank/DDBJ whole genome shotgun (WGS) entry which is preliminary data.</text>
</comment>
<dbReference type="EMBL" id="CM039430">
    <property type="protein sequence ID" value="KAI4343549.1"/>
    <property type="molecule type" value="Genomic_DNA"/>
</dbReference>
<dbReference type="Proteomes" id="UP000828941">
    <property type="component" value="Chromosome 5"/>
</dbReference>
<sequence length="248" mass="28134">MEPEEEKKCENTNSPSTPVGKAQTEVYNDTSNERTKATRHPRWTRWETLVLIEAKKVVENGGKRACPYTSASGSTQFEPKWDLVSSFCEQQGVHRGPVQCRKRWSNLLSDFKKIQKWESGIKVEAESFWVMRNDERRERKLPGFFDREAFNVLDGKLSTATALPLARTKTTSRSKNTDGEDDDGQDEEAEAIIDSDKMGWTLSTEEETAETRTATKKVTTFNEPGTKETIMADTAPLPHSVLQEESNH</sequence>
<keyword evidence="2" id="KW-1185">Reference proteome</keyword>
<accession>A0ACB9P6G6</accession>
<evidence type="ECO:0000313" key="2">
    <source>
        <dbReference type="Proteomes" id="UP000828941"/>
    </source>
</evidence>
<evidence type="ECO:0000313" key="1">
    <source>
        <dbReference type="EMBL" id="KAI4343549.1"/>
    </source>
</evidence>
<name>A0ACB9P6G6_BAUVA</name>